<proteinExistence type="predicted"/>
<sequence>MKIRIMLVLLTTLALSACKSGPLHKDGPDDIITSQVGELTLKHRRAIEPPESLKPINLEYTSLYAASIMTRPDYSGSVVGHLTNAKPFYVIGQPNNRWLAISEEQDGNLVGYVPFNAGVPSTQYQATLRQDRPRRAKAKSDCVAVGGDSKACKDAASETWIID</sequence>
<evidence type="ECO:0000313" key="1">
    <source>
        <dbReference type="EMBL" id="PLR37311.1"/>
    </source>
</evidence>
<evidence type="ECO:0000313" key="2">
    <source>
        <dbReference type="Proteomes" id="UP000234240"/>
    </source>
</evidence>
<dbReference type="Proteomes" id="UP000234240">
    <property type="component" value="Unassembled WGS sequence"/>
</dbReference>
<name>A0A2N5E755_9GAMM</name>
<reference evidence="1 2" key="1">
    <citation type="submission" date="2017-12" db="EMBL/GenBank/DDBJ databases">
        <title>Characterization of six clinical isolates of Enterochimera gen. nov., a novel genus of the Yersiniaciae family and the three species Enterochimera arupensis sp. nov., Enterochimera coloradensis sp. nov, and Enterochimera californica sp. nov.</title>
        <authorList>
            <person name="Rossi A."/>
            <person name="Fisher M."/>
        </authorList>
    </citation>
    <scope>NUCLEOTIDE SEQUENCE [LARGE SCALE GENOMIC DNA]</scope>
    <source>
        <strain evidence="2">2015-Iso6</strain>
    </source>
</reference>
<dbReference type="EMBL" id="PJZF01000007">
    <property type="protein sequence ID" value="PLR37311.1"/>
    <property type="molecule type" value="Genomic_DNA"/>
</dbReference>
<organism evidence="1 2">
    <name type="scientific">Chimaeribacter californicus</name>
    <dbReference type="NCBI Taxonomy" id="2060067"/>
    <lineage>
        <taxon>Bacteria</taxon>
        <taxon>Pseudomonadati</taxon>
        <taxon>Pseudomonadota</taxon>
        <taxon>Gammaproteobacteria</taxon>
        <taxon>Enterobacterales</taxon>
        <taxon>Yersiniaceae</taxon>
        <taxon>Chimaeribacter</taxon>
    </lineage>
</organism>
<dbReference type="AlphaFoldDB" id="A0A2N5E755"/>
<dbReference type="PROSITE" id="PS51257">
    <property type="entry name" value="PROKAR_LIPOPROTEIN"/>
    <property type="match status" value="1"/>
</dbReference>
<gene>
    <name evidence="1" type="ORF">CYR55_10235</name>
</gene>
<protein>
    <recommendedName>
        <fullName evidence="3">SH3 domain-containing protein</fullName>
    </recommendedName>
</protein>
<dbReference type="RefSeq" id="WP_101816044.1">
    <property type="nucleotide sequence ID" value="NZ_PJZF01000007.1"/>
</dbReference>
<keyword evidence="2" id="KW-1185">Reference proteome</keyword>
<comment type="caution">
    <text evidence="1">The sequence shown here is derived from an EMBL/GenBank/DDBJ whole genome shotgun (WGS) entry which is preliminary data.</text>
</comment>
<evidence type="ECO:0008006" key="3">
    <source>
        <dbReference type="Google" id="ProtNLM"/>
    </source>
</evidence>
<dbReference type="OrthoDB" id="6546251at2"/>
<accession>A0A2N5E755</accession>